<evidence type="ECO:0000256" key="11">
    <source>
        <dbReference type="SAM" id="Phobius"/>
    </source>
</evidence>
<feature type="domain" description="Penicillin-binding protein dimerisation" evidence="13">
    <location>
        <begin position="75"/>
        <end position="244"/>
    </location>
</feature>
<dbReference type="InterPro" id="IPR005311">
    <property type="entry name" value="PBP_dimer"/>
</dbReference>
<keyword evidence="9 11" id="KW-0472">Membrane</keyword>
<feature type="domain" description="Penicillin-binding protein transpeptidase" evidence="12">
    <location>
        <begin position="481"/>
        <end position="630"/>
    </location>
</feature>
<evidence type="ECO:0000313" key="14">
    <source>
        <dbReference type="EMBL" id="RQH49869.1"/>
    </source>
</evidence>
<reference evidence="14 15" key="1">
    <citation type="journal article" date="2018" name="ACS Chem. Biol.">
        <title>Ketoreductase domain dysfunction expands chemodiversity: malyngamide biosynthesis in the cyanobacterium Okeania hirsuta.</title>
        <authorList>
            <person name="Moss N.A."/>
            <person name="Leao T."/>
            <person name="Rankin M."/>
            <person name="McCullough T.M."/>
            <person name="Qu P."/>
            <person name="Korobeynikov A."/>
            <person name="Smith J.L."/>
            <person name="Gerwick L."/>
            <person name="Gerwick W.H."/>
        </authorList>
    </citation>
    <scope>NUCLEOTIDE SEQUENCE [LARGE SCALE GENOMIC DNA]</scope>
    <source>
        <strain evidence="14 15">PAB10Feb10-1</strain>
    </source>
</reference>
<dbReference type="PANTHER" id="PTHR30627">
    <property type="entry name" value="PEPTIDOGLYCAN D,D-TRANSPEPTIDASE"/>
    <property type="match status" value="1"/>
</dbReference>
<dbReference type="PANTHER" id="PTHR30627:SF2">
    <property type="entry name" value="PEPTIDOGLYCAN D,D-TRANSPEPTIDASE MRDA"/>
    <property type="match status" value="1"/>
</dbReference>
<dbReference type="Pfam" id="PF00905">
    <property type="entry name" value="Transpeptidase"/>
    <property type="match status" value="2"/>
</dbReference>
<dbReference type="OrthoDB" id="9766847at2"/>
<evidence type="ECO:0000256" key="5">
    <source>
        <dbReference type="ARBA" id="ARBA00022692"/>
    </source>
</evidence>
<evidence type="ECO:0000259" key="13">
    <source>
        <dbReference type="Pfam" id="PF03717"/>
    </source>
</evidence>
<comment type="caution">
    <text evidence="14">The sequence shown here is derived from an EMBL/GenBank/DDBJ whole genome shotgun (WGS) entry which is preliminary data.</text>
</comment>
<evidence type="ECO:0000256" key="6">
    <source>
        <dbReference type="ARBA" id="ARBA00022960"/>
    </source>
</evidence>
<keyword evidence="5 11" id="KW-0812">Transmembrane</keyword>
<dbReference type="GO" id="GO:0071972">
    <property type="term" value="F:peptidoglycan L,D-transpeptidase activity"/>
    <property type="evidence" value="ECO:0007669"/>
    <property type="project" value="TreeGrafter"/>
</dbReference>
<dbReference type="GO" id="GO:0005886">
    <property type="term" value="C:plasma membrane"/>
    <property type="evidence" value="ECO:0007669"/>
    <property type="project" value="UniProtKB-SubCell"/>
</dbReference>
<evidence type="ECO:0000256" key="7">
    <source>
        <dbReference type="ARBA" id="ARBA00022984"/>
    </source>
</evidence>
<dbReference type="Gene3D" id="3.30.1390.30">
    <property type="entry name" value="Penicillin-binding protein 2a, domain 3"/>
    <property type="match status" value="1"/>
</dbReference>
<evidence type="ECO:0000256" key="3">
    <source>
        <dbReference type="ARBA" id="ARBA00007171"/>
    </source>
</evidence>
<dbReference type="InterPro" id="IPR012338">
    <property type="entry name" value="Beta-lactam/transpept-like"/>
</dbReference>
<sequence length="639" mass="68505">MTQDIGLYSKSPHLARSAGQQIVSKRSRLVQAFTMMLLITSLIGINAYRVVQLQLVQGKYNRERAENNRIRLVPVAASRGTIYDRKGKILAGNKLSRSVYLWPQEYSAAEWSELATELSSILDISASDIINKLEEVGYDSPLGVRIFSNLDPTTFIALAEKTGETRGLEVRTENIRYYPNGSLAAHLIGYTGEATKEELISNPKYPMGMIVGKMGIESSANSKLEGVWGNRLIEVDAKGNKIQELGAKNPTSGKSVKLTLDIDIQKAAEKALGNRRGVAVAINPKTGEILAMASRPTFDPSLFTGKMTTSEWQRLQGASKPFLNRALQGYPPGSTFKTVASVAALQSGKYSPNSRVRTYNAVTIGGITFNEHSGGYGLIGFRDALAYSSNTFFYQMAVNIGPEVISKWGRELGIGGSIDLKLLGIDGNHGQIPTPKEKEEIYGEPWHIADIVTMGIGQGLVLVTPLESSVMVSTIANDSKGVTNTKPWHIADIVTMGIGQGLVLVTPLESSVMVSTIANGGYRVKPHLLASQTGTAATKSIKTGLKPSTINTVREGLIDVVRKGTGRSLNDGTIPLSGGKTGTVELPGQADNAMYIGFAPAYNPEIAVAIAVEEGGYGSVGATPIAKAIFDTYFANKGK</sequence>
<keyword evidence="8 11" id="KW-1133">Transmembrane helix</keyword>
<dbReference type="Gene3D" id="3.90.1310.10">
    <property type="entry name" value="Penicillin-binding protein 2a (Domain 2)"/>
    <property type="match status" value="1"/>
</dbReference>
<evidence type="ECO:0000256" key="8">
    <source>
        <dbReference type="ARBA" id="ARBA00022989"/>
    </source>
</evidence>
<dbReference type="AlphaFoldDB" id="A0A3N6PEW6"/>
<feature type="domain" description="Penicillin-binding protein transpeptidase" evidence="12">
    <location>
        <begin position="277"/>
        <end position="479"/>
    </location>
</feature>
<dbReference type="InterPro" id="IPR050515">
    <property type="entry name" value="Beta-lactam/transpept"/>
</dbReference>
<keyword evidence="15" id="KW-1185">Reference proteome</keyword>
<dbReference type="InterPro" id="IPR001460">
    <property type="entry name" value="PCN-bd_Tpept"/>
</dbReference>
<evidence type="ECO:0000256" key="4">
    <source>
        <dbReference type="ARBA" id="ARBA00022475"/>
    </source>
</evidence>
<dbReference type="SUPFAM" id="SSF56601">
    <property type="entry name" value="beta-lactamase/transpeptidase-like"/>
    <property type="match status" value="1"/>
</dbReference>
<proteinExistence type="inferred from homology"/>
<accession>A0A3N6PEW6</accession>
<dbReference type="Pfam" id="PF03717">
    <property type="entry name" value="PBP_dimer"/>
    <property type="match status" value="1"/>
</dbReference>
<evidence type="ECO:0000259" key="12">
    <source>
        <dbReference type="Pfam" id="PF00905"/>
    </source>
</evidence>
<dbReference type="EMBL" id="RCBY01000025">
    <property type="protein sequence ID" value="RQH49869.1"/>
    <property type="molecule type" value="Genomic_DNA"/>
</dbReference>
<dbReference type="GO" id="GO:0071555">
    <property type="term" value="P:cell wall organization"/>
    <property type="evidence" value="ECO:0007669"/>
    <property type="project" value="UniProtKB-KW"/>
</dbReference>
<keyword evidence="4" id="KW-1003">Cell membrane</keyword>
<dbReference type="GO" id="GO:0009252">
    <property type="term" value="P:peptidoglycan biosynthetic process"/>
    <property type="evidence" value="ECO:0007669"/>
    <property type="project" value="UniProtKB-KW"/>
</dbReference>
<evidence type="ECO:0000256" key="2">
    <source>
        <dbReference type="ARBA" id="ARBA00004236"/>
    </source>
</evidence>
<organism evidence="14 15">
    <name type="scientific">Okeania hirsuta</name>
    <dbReference type="NCBI Taxonomy" id="1458930"/>
    <lineage>
        <taxon>Bacteria</taxon>
        <taxon>Bacillati</taxon>
        <taxon>Cyanobacteriota</taxon>
        <taxon>Cyanophyceae</taxon>
        <taxon>Oscillatoriophycideae</taxon>
        <taxon>Oscillatoriales</taxon>
        <taxon>Microcoleaceae</taxon>
        <taxon>Okeania</taxon>
    </lineage>
</organism>
<evidence type="ECO:0000256" key="10">
    <source>
        <dbReference type="ARBA" id="ARBA00023316"/>
    </source>
</evidence>
<dbReference type="GO" id="GO:0008360">
    <property type="term" value="P:regulation of cell shape"/>
    <property type="evidence" value="ECO:0007669"/>
    <property type="project" value="UniProtKB-KW"/>
</dbReference>
<name>A0A3N6PEW6_9CYAN</name>
<dbReference type="Proteomes" id="UP000269154">
    <property type="component" value="Unassembled WGS sequence"/>
</dbReference>
<feature type="transmembrane region" description="Helical" evidence="11">
    <location>
        <begin position="29"/>
        <end position="48"/>
    </location>
</feature>
<keyword evidence="10" id="KW-0961">Cell wall biogenesis/degradation</keyword>
<dbReference type="SUPFAM" id="SSF56519">
    <property type="entry name" value="Penicillin binding protein dimerisation domain"/>
    <property type="match status" value="1"/>
</dbReference>
<evidence type="ECO:0000313" key="15">
    <source>
        <dbReference type="Proteomes" id="UP000269154"/>
    </source>
</evidence>
<dbReference type="InterPro" id="IPR036138">
    <property type="entry name" value="PBP_dimer_sf"/>
</dbReference>
<gene>
    <name evidence="14" type="ORF">D5R40_06745</name>
</gene>
<dbReference type="GO" id="GO:0008658">
    <property type="term" value="F:penicillin binding"/>
    <property type="evidence" value="ECO:0007669"/>
    <property type="project" value="InterPro"/>
</dbReference>
<keyword evidence="6" id="KW-0133">Cell shape</keyword>
<comment type="subcellular location">
    <subcellularLocation>
        <location evidence="2">Cell membrane</location>
    </subcellularLocation>
    <subcellularLocation>
        <location evidence="1">Membrane</location>
        <topology evidence="1">Single-pass membrane protein</topology>
    </subcellularLocation>
</comment>
<protein>
    <submittedName>
        <fullName evidence="14">Penicillin-binding protein 2</fullName>
    </submittedName>
</protein>
<comment type="similarity">
    <text evidence="3">Belongs to the transpeptidase family.</text>
</comment>
<evidence type="ECO:0000256" key="9">
    <source>
        <dbReference type="ARBA" id="ARBA00023136"/>
    </source>
</evidence>
<dbReference type="Gene3D" id="3.40.710.10">
    <property type="entry name" value="DD-peptidase/beta-lactamase superfamily"/>
    <property type="match status" value="2"/>
</dbReference>
<dbReference type="RefSeq" id="WP_124154404.1">
    <property type="nucleotide sequence ID" value="NZ_CAWOLW010000168.1"/>
</dbReference>
<evidence type="ECO:0000256" key="1">
    <source>
        <dbReference type="ARBA" id="ARBA00004167"/>
    </source>
</evidence>
<keyword evidence="7" id="KW-0573">Peptidoglycan synthesis</keyword>